<organism evidence="1 2">
    <name type="scientific">Richelia sinica FACHB-800</name>
    <dbReference type="NCBI Taxonomy" id="1357546"/>
    <lineage>
        <taxon>Bacteria</taxon>
        <taxon>Bacillati</taxon>
        <taxon>Cyanobacteriota</taxon>
        <taxon>Cyanophyceae</taxon>
        <taxon>Nostocales</taxon>
        <taxon>Nostocaceae</taxon>
        <taxon>Richelia</taxon>
    </lineage>
</organism>
<evidence type="ECO:0000313" key="2">
    <source>
        <dbReference type="Proteomes" id="UP000683511"/>
    </source>
</evidence>
<name>A0A975T7A5_9NOST</name>
<dbReference type="PANTHER" id="PTHR36529:SF1">
    <property type="entry name" value="GLYCOSYLTRANSFERASE"/>
    <property type="match status" value="1"/>
</dbReference>
<dbReference type="AlphaFoldDB" id="A0A975T7A5"/>
<dbReference type="EMBL" id="CP021056">
    <property type="protein sequence ID" value="QXE22787.1"/>
    <property type="molecule type" value="Genomic_DNA"/>
</dbReference>
<reference evidence="1" key="1">
    <citation type="submission" date="2017-04" db="EMBL/GenBank/DDBJ databases">
        <title>Genome deletions in a multicellular cyanobacterial endosymbiont for morphological adaptation in marine diatoms.</title>
        <authorList>
            <person name="Wang Y."/>
            <person name="Gao H."/>
            <person name="Li R."/>
            <person name="Xu X."/>
        </authorList>
    </citation>
    <scope>NUCLEOTIDE SEQUENCE</scope>
    <source>
        <strain evidence="1">FACHB 800</strain>
    </source>
</reference>
<accession>A0A975T7A5</accession>
<dbReference type="Pfam" id="PF09837">
    <property type="entry name" value="DUF2064"/>
    <property type="match status" value="1"/>
</dbReference>
<dbReference type="RefSeq" id="WP_190601685.1">
    <property type="nucleotide sequence ID" value="NZ_CP021056.1"/>
</dbReference>
<dbReference type="PANTHER" id="PTHR36529">
    <property type="entry name" value="SLL1095 PROTEIN"/>
    <property type="match status" value="1"/>
</dbReference>
<evidence type="ECO:0008006" key="3">
    <source>
        <dbReference type="Google" id="ProtNLM"/>
    </source>
</evidence>
<sequence length="212" mass="23378">MVNSDENLQKNHVIIFTRYPEPGTTKTRIIPLLGEIGAANLHKLMTEHTLKQVQELQTDFLVSGEVRFVGGSLELIQAWLGSHWTYSVQGEGNLGQKMVRSLTEALHRGASKVVIIGTDCPGINAKILSTAFEQLKSVDVVLGPALDGGYYLIGLKQAIPELFFNIEWGTAQVFTQTVATAHQQNLSLAYLTPLSDVDRPEDIYVWEQIASS</sequence>
<dbReference type="NCBIfam" id="TIGR04282">
    <property type="entry name" value="glyco_like_cofC"/>
    <property type="match status" value="1"/>
</dbReference>
<dbReference type="InterPro" id="IPR029044">
    <property type="entry name" value="Nucleotide-diphossugar_trans"/>
</dbReference>
<dbReference type="SUPFAM" id="SSF53448">
    <property type="entry name" value="Nucleotide-diphospho-sugar transferases"/>
    <property type="match status" value="1"/>
</dbReference>
<dbReference type="Proteomes" id="UP000683511">
    <property type="component" value="Chromosome"/>
</dbReference>
<dbReference type="Gene3D" id="3.90.550.10">
    <property type="entry name" value="Spore Coat Polysaccharide Biosynthesis Protein SpsA, Chain A"/>
    <property type="match status" value="1"/>
</dbReference>
<evidence type="ECO:0000313" key="1">
    <source>
        <dbReference type="EMBL" id="QXE22787.1"/>
    </source>
</evidence>
<protein>
    <recommendedName>
        <fullName evidence="3">Glycosyltransferase</fullName>
    </recommendedName>
</protein>
<proteinExistence type="predicted"/>
<gene>
    <name evidence="1" type="ORF">B6N60_01473</name>
</gene>
<dbReference type="InterPro" id="IPR018641">
    <property type="entry name" value="Trfase_1_rSAM/seldom-assoc"/>
</dbReference>
<dbReference type="KEGG" id="rsin:B6N60_01473"/>
<keyword evidence="2" id="KW-1185">Reference proteome</keyword>